<reference evidence="3" key="1">
    <citation type="submission" date="2017-02" db="UniProtKB">
        <authorList>
            <consortium name="WormBaseParasite"/>
        </authorList>
    </citation>
    <scope>IDENTIFICATION</scope>
</reference>
<evidence type="ECO:0000313" key="3">
    <source>
        <dbReference type="WBParaSite" id="NBR_0002058501-mRNA-1"/>
    </source>
</evidence>
<protein>
    <submittedName>
        <fullName evidence="1 3">Uncharacterized protein</fullName>
    </submittedName>
</protein>
<accession>A0A0N4YTL3</accession>
<sequence>MKVVLVGEKLDHRRAIMAPTRAMRSRRFFAFAVNFMPTASWSILPAHNITIVVVSLADPATTRYVKLMSHRPADSGWCLSLQDPHYTEVQD</sequence>
<organism evidence="3">
    <name type="scientific">Nippostrongylus brasiliensis</name>
    <name type="common">Rat hookworm</name>
    <dbReference type="NCBI Taxonomy" id="27835"/>
    <lineage>
        <taxon>Eukaryota</taxon>
        <taxon>Metazoa</taxon>
        <taxon>Ecdysozoa</taxon>
        <taxon>Nematoda</taxon>
        <taxon>Chromadorea</taxon>
        <taxon>Rhabditida</taxon>
        <taxon>Rhabditina</taxon>
        <taxon>Rhabditomorpha</taxon>
        <taxon>Strongyloidea</taxon>
        <taxon>Heligmosomidae</taxon>
        <taxon>Nippostrongylus</taxon>
    </lineage>
</organism>
<proteinExistence type="predicted"/>
<dbReference type="WBParaSite" id="NBR_0002058501-mRNA-1">
    <property type="protein sequence ID" value="NBR_0002058501-mRNA-1"/>
    <property type="gene ID" value="NBR_0002058501"/>
</dbReference>
<gene>
    <name evidence="1" type="ORF">NBR_LOCUS20586</name>
</gene>
<dbReference type="Proteomes" id="UP000271162">
    <property type="component" value="Unassembled WGS sequence"/>
</dbReference>
<dbReference type="AlphaFoldDB" id="A0A0N4YTL3"/>
<keyword evidence="2" id="KW-1185">Reference proteome</keyword>
<evidence type="ECO:0000313" key="2">
    <source>
        <dbReference type="Proteomes" id="UP000271162"/>
    </source>
</evidence>
<dbReference type="EMBL" id="UYSL01025302">
    <property type="protein sequence ID" value="VDL84323.1"/>
    <property type="molecule type" value="Genomic_DNA"/>
</dbReference>
<reference evidence="1 2" key="2">
    <citation type="submission" date="2018-11" db="EMBL/GenBank/DDBJ databases">
        <authorList>
            <consortium name="Pathogen Informatics"/>
        </authorList>
    </citation>
    <scope>NUCLEOTIDE SEQUENCE [LARGE SCALE GENOMIC DNA]</scope>
</reference>
<evidence type="ECO:0000313" key="1">
    <source>
        <dbReference type="EMBL" id="VDL84323.1"/>
    </source>
</evidence>
<name>A0A0N4YTL3_NIPBR</name>